<gene>
    <name evidence="1" type="ORF">H7C18_09375</name>
</gene>
<dbReference type="Proteomes" id="UP000564644">
    <property type="component" value="Unassembled WGS sequence"/>
</dbReference>
<protein>
    <submittedName>
        <fullName evidence="1">Uncharacterized protein</fullName>
    </submittedName>
</protein>
<organism evidence="1 2">
    <name type="scientific">Cohnella zeiphila</name>
    <dbReference type="NCBI Taxonomy" id="2761120"/>
    <lineage>
        <taxon>Bacteria</taxon>
        <taxon>Bacillati</taxon>
        <taxon>Bacillota</taxon>
        <taxon>Bacilli</taxon>
        <taxon>Bacillales</taxon>
        <taxon>Paenibacillaceae</taxon>
        <taxon>Cohnella</taxon>
    </lineage>
</organism>
<sequence>MAVIVCPWCQSEIPLEEGQEPDRYCPVCDNELGGYRTMTVDIDGIDEEDAEVEPEDDDDDEALTGWEEDDELREKNEAVLLYEETVEKLLDEQEIVPECPHCREYMLEAGETIVGANSFRPRSPELLGEPMLVPPFALTLYVCPSCFAVTYSLAEEGRGRMAQKLSQDLGEGR</sequence>
<dbReference type="RefSeq" id="WP_185128755.1">
    <property type="nucleotide sequence ID" value="NZ_JACJVO010000009.1"/>
</dbReference>
<evidence type="ECO:0000313" key="2">
    <source>
        <dbReference type="Proteomes" id="UP000564644"/>
    </source>
</evidence>
<accession>A0A7X0SLY0</accession>
<dbReference type="AlphaFoldDB" id="A0A7X0SLY0"/>
<proteinExistence type="predicted"/>
<dbReference type="EMBL" id="JACJVO010000009">
    <property type="protein sequence ID" value="MBB6731115.1"/>
    <property type="molecule type" value="Genomic_DNA"/>
</dbReference>
<keyword evidence="2" id="KW-1185">Reference proteome</keyword>
<name>A0A7X0SLY0_9BACL</name>
<evidence type="ECO:0000313" key="1">
    <source>
        <dbReference type="EMBL" id="MBB6731115.1"/>
    </source>
</evidence>
<reference evidence="1 2" key="1">
    <citation type="submission" date="2020-08" db="EMBL/GenBank/DDBJ databases">
        <title>Cohnella phylogeny.</title>
        <authorList>
            <person name="Dunlap C."/>
        </authorList>
    </citation>
    <scope>NUCLEOTIDE SEQUENCE [LARGE SCALE GENOMIC DNA]</scope>
    <source>
        <strain evidence="1 2">CBP 2801</strain>
    </source>
</reference>
<comment type="caution">
    <text evidence="1">The sequence shown here is derived from an EMBL/GenBank/DDBJ whole genome shotgun (WGS) entry which is preliminary data.</text>
</comment>